<dbReference type="InterPro" id="IPR000182">
    <property type="entry name" value="GNAT_dom"/>
</dbReference>
<protein>
    <recommendedName>
        <fullName evidence="1">N-acetyltransferase domain-containing protein</fullName>
    </recommendedName>
</protein>
<proteinExistence type="predicted"/>
<dbReference type="HOGENOM" id="CLU_118417_0_0_6"/>
<dbReference type="GO" id="GO:0016747">
    <property type="term" value="F:acyltransferase activity, transferring groups other than amino-acyl groups"/>
    <property type="evidence" value="ECO:0007669"/>
    <property type="project" value="InterPro"/>
</dbReference>
<feature type="domain" description="N-acetyltransferase" evidence="1">
    <location>
        <begin position="3"/>
        <end position="149"/>
    </location>
</feature>
<dbReference type="Proteomes" id="UP000014568">
    <property type="component" value="Unassembled WGS sequence"/>
</dbReference>
<accession>S3NXM9</accession>
<dbReference type="eggNOG" id="COG0456">
    <property type="taxonomic scope" value="Bacteria"/>
</dbReference>
<dbReference type="Pfam" id="PF00583">
    <property type="entry name" value="Acetyltransf_1"/>
    <property type="match status" value="1"/>
</dbReference>
<dbReference type="CDD" id="cd04301">
    <property type="entry name" value="NAT_SF"/>
    <property type="match status" value="1"/>
</dbReference>
<dbReference type="RefSeq" id="WP_016656851.1">
    <property type="nucleotide sequence ID" value="NZ_KE340353.1"/>
</dbReference>
<dbReference type="SUPFAM" id="SSF55729">
    <property type="entry name" value="Acyl-CoA N-acyltransferases (Nat)"/>
    <property type="match status" value="1"/>
</dbReference>
<dbReference type="EMBL" id="ATGI01000032">
    <property type="protein sequence ID" value="EPF71421.1"/>
    <property type="molecule type" value="Genomic_DNA"/>
</dbReference>
<keyword evidence="3" id="KW-1185">Reference proteome</keyword>
<comment type="caution">
    <text evidence="2">The sequence shown here is derived from an EMBL/GenBank/DDBJ whole genome shotgun (WGS) entry which is preliminary data.</text>
</comment>
<dbReference type="PATRIC" id="fig|421052.3.peg.2396"/>
<dbReference type="AlphaFoldDB" id="S3NXM9"/>
<name>S3NXM9_9GAMM</name>
<dbReference type="InterPro" id="IPR016181">
    <property type="entry name" value="Acyl_CoA_acyltransferase"/>
</dbReference>
<reference evidence="2 3" key="1">
    <citation type="submission" date="2013-06" db="EMBL/GenBank/DDBJ databases">
        <title>The Genome Sequence of Acinetobacter rudis CIP 110305.</title>
        <authorList>
            <consortium name="The Broad Institute Genome Sequencing Platform"/>
            <consortium name="The Broad Institute Genome Sequencing Center for Infectious Disease"/>
            <person name="Cerqueira G."/>
            <person name="Feldgarden M."/>
            <person name="Courvalin P."/>
            <person name="Perichon B."/>
            <person name="Grillot-Courvalin C."/>
            <person name="Clermont D."/>
            <person name="Rocha E."/>
            <person name="Yoon E.-J."/>
            <person name="Nemec A."/>
            <person name="Young S.K."/>
            <person name="Zeng Q."/>
            <person name="Gargeya S."/>
            <person name="Fitzgerald M."/>
            <person name="Abouelleil A."/>
            <person name="Alvarado L."/>
            <person name="Berlin A.M."/>
            <person name="Chapman S.B."/>
            <person name="Dewar J."/>
            <person name="Goldberg J."/>
            <person name="Griggs A."/>
            <person name="Gujja S."/>
            <person name="Hansen M."/>
            <person name="Howarth C."/>
            <person name="Imamovic A."/>
            <person name="Larimer J."/>
            <person name="McCowan C."/>
            <person name="Murphy C."/>
            <person name="Pearson M."/>
            <person name="Priest M."/>
            <person name="Roberts A."/>
            <person name="Saif S."/>
            <person name="Shea T."/>
            <person name="Sykes S."/>
            <person name="Wortman J."/>
            <person name="Nusbaum C."/>
            <person name="Birren B."/>
        </authorList>
    </citation>
    <scope>NUCLEOTIDE SEQUENCE [LARGE SCALE GENOMIC DNA]</scope>
    <source>
        <strain evidence="2 3">CIP 110305</strain>
    </source>
</reference>
<gene>
    <name evidence="2" type="ORF">F945_02450</name>
</gene>
<organism evidence="2 3">
    <name type="scientific">Acinetobacter rudis CIP 110305</name>
    <dbReference type="NCBI Taxonomy" id="421052"/>
    <lineage>
        <taxon>Bacteria</taxon>
        <taxon>Pseudomonadati</taxon>
        <taxon>Pseudomonadota</taxon>
        <taxon>Gammaproteobacteria</taxon>
        <taxon>Moraxellales</taxon>
        <taxon>Moraxellaceae</taxon>
        <taxon>Acinetobacter</taxon>
    </lineage>
</organism>
<evidence type="ECO:0000259" key="1">
    <source>
        <dbReference type="PROSITE" id="PS51186"/>
    </source>
</evidence>
<sequence>MHIEIISFQAFHIAECAKLYCETYSAEPWNEHWDSEQPIIDFLSAHFANNYFLGFVVKAKNKIIAASIGFKKPWNQGMEYYIDEFFIHPAYQRLHIGSRLMQYIEQQCQTLKLNAVILNTERGYPSELFYKKNHFLEHQGLMILSKMLS</sequence>
<dbReference type="Gene3D" id="3.40.630.30">
    <property type="match status" value="1"/>
</dbReference>
<evidence type="ECO:0000313" key="2">
    <source>
        <dbReference type="EMBL" id="EPF71421.1"/>
    </source>
</evidence>
<dbReference type="PROSITE" id="PS51186">
    <property type="entry name" value="GNAT"/>
    <property type="match status" value="1"/>
</dbReference>
<dbReference type="OrthoDB" id="9789605at2"/>
<evidence type="ECO:0000313" key="3">
    <source>
        <dbReference type="Proteomes" id="UP000014568"/>
    </source>
</evidence>